<dbReference type="AlphaFoldDB" id="A0A9N8JM29"/>
<accession>A0A9N8JM29</accession>
<dbReference type="EMBL" id="CAIJEN010000008">
    <property type="protein sequence ID" value="CAD0089824.1"/>
    <property type="molecule type" value="Genomic_DNA"/>
</dbReference>
<name>A0A9N8JM29_9PEZI</name>
<comment type="caution">
    <text evidence="2">The sequence shown here is derived from an EMBL/GenBank/DDBJ whole genome shotgun (WGS) entry which is preliminary data.</text>
</comment>
<organism evidence="2 3">
    <name type="scientific">Aureobasidium vineae</name>
    <dbReference type="NCBI Taxonomy" id="2773715"/>
    <lineage>
        <taxon>Eukaryota</taxon>
        <taxon>Fungi</taxon>
        <taxon>Dikarya</taxon>
        <taxon>Ascomycota</taxon>
        <taxon>Pezizomycotina</taxon>
        <taxon>Dothideomycetes</taxon>
        <taxon>Dothideomycetidae</taxon>
        <taxon>Dothideales</taxon>
        <taxon>Saccotheciaceae</taxon>
        <taxon>Aureobasidium</taxon>
    </lineage>
</organism>
<gene>
    <name evidence="2" type="ORF">AWRI4619_LOCUS5895</name>
</gene>
<dbReference type="Proteomes" id="UP000716446">
    <property type="component" value="Unassembled WGS sequence"/>
</dbReference>
<keyword evidence="3" id="KW-1185">Reference proteome</keyword>
<feature type="region of interest" description="Disordered" evidence="1">
    <location>
        <begin position="86"/>
        <end position="206"/>
    </location>
</feature>
<reference evidence="2" key="1">
    <citation type="submission" date="2020-06" db="EMBL/GenBank/DDBJ databases">
        <authorList>
            <person name="Onetto C."/>
        </authorList>
    </citation>
    <scope>NUCLEOTIDE SEQUENCE</scope>
</reference>
<protein>
    <submittedName>
        <fullName evidence="2">Uncharacterized protein</fullName>
    </submittedName>
</protein>
<evidence type="ECO:0000256" key="1">
    <source>
        <dbReference type="SAM" id="MobiDB-lite"/>
    </source>
</evidence>
<sequence>MLNEEISNATPRTNGSFALDHIDQSLLNEPNPVFGTIQNGETDMDAIQKAMSDLKTRLHNHEDKVNVLAHLCEGWKGELERYYPLMKGKPQPRNGLDSLTPPRPGTSTTKRPAAKEKIPSKSQKQLSTPKIRYTHGRTDFVEPGLATSPWSPSKLRYTEGNFTFSRDSKQDEPPSTQQDKPTDKEDSKRPHDHPSKFGERGDDKDDGFSIFAIQAVRYIFKKKIL</sequence>
<feature type="compositionally biased region" description="Basic and acidic residues" evidence="1">
    <location>
        <begin position="180"/>
        <end position="206"/>
    </location>
</feature>
<evidence type="ECO:0000313" key="3">
    <source>
        <dbReference type="Proteomes" id="UP000716446"/>
    </source>
</evidence>
<evidence type="ECO:0000313" key="2">
    <source>
        <dbReference type="EMBL" id="CAD0089824.1"/>
    </source>
</evidence>
<proteinExistence type="predicted"/>